<dbReference type="InterPro" id="IPR042187">
    <property type="entry name" value="Flagellin_C_sub2"/>
</dbReference>
<gene>
    <name evidence="7" type="ORF">ACFQ0V_13020</name>
</gene>
<evidence type="ECO:0000259" key="6">
    <source>
        <dbReference type="Pfam" id="PF00700"/>
    </source>
</evidence>
<proteinExistence type="inferred from homology"/>
<comment type="caution">
    <text evidence="7">The sequence shown here is derived from an EMBL/GenBank/DDBJ whole genome shotgun (WGS) entry which is preliminary data.</text>
</comment>
<reference evidence="8" key="1">
    <citation type="journal article" date="2019" name="Int. J. Syst. Evol. Microbiol.">
        <title>The Global Catalogue of Microorganisms (GCM) 10K type strain sequencing project: providing services to taxonomists for standard genome sequencing and annotation.</title>
        <authorList>
            <consortium name="The Broad Institute Genomics Platform"/>
            <consortium name="The Broad Institute Genome Sequencing Center for Infectious Disease"/>
            <person name="Wu L."/>
            <person name="Ma J."/>
        </authorList>
    </citation>
    <scope>NUCLEOTIDE SEQUENCE [LARGE SCALE GENOMIC DNA]</scope>
    <source>
        <strain evidence="8">CCUG 63563</strain>
    </source>
</reference>
<dbReference type="EMBL" id="JBHTJF010000043">
    <property type="protein sequence ID" value="MFD0944665.1"/>
    <property type="molecule type" value="Genomic_DNA"/>
</dbReference>
<comment type="function">
    <text evidence="4">Flagellin is the subunit protein which polymerizes to form the filaments of bacterial flagella.</text>
</comment>
<dbReference type="RefSeq" id="WP_381014385.1">
    <property type="nucleotide sequence ID" value="NZ_JBHTJF010000043.1"/>
</dbReference>
<dbReference type="Gene3D" id="6.10.10.10">
    <property type="entry name" value="Flagellar export chaperone, C-terminal domain"/>
    <property type="match status" value="1"/>
</dbReference>
<keyword evidence="4" id="KW-0964">Secreted</keyword>
<evidence type="ECO:0000256" key="2">
    <source>
        <dbReference type="ARBA" id="ARBA00020110"/>
    </source>
</evidence>
<dbReference type="PRINTS" id="PR00207">
    <property type="entry name" value="FLAGELLIN"/>
</dbReference>
<dbReference type="Pfam" id="PF00700">
    <property type="entry name" value="Flagellin_C"/>
    <property type="match status" value="1"/>
</dbReference>
<keyword evidence="3 4" id="KW-0975">Bacterial flagellum</keyword>
<dbReference type="InterPro" id="IPR001029">
    <property type="entry name" value="Flagellin_N"/>
</dbReference>
<evidence type="ECO:0000259" key="5">
    <source>
        <dbReference type="Pfam" id="PF00669"/>
    </source>
</evidence>
<organism evidence="7 8">
    <name type="scientific">Savagea faecisuis</name>
    <dbReference type="NCBI Taxonomy" id="1274803"/>
    <lineage>
        <taxon>Bacteria</taxon>
        <taxon>Bacillati</taxon>
        <taxon>Bacillota</taxon>
        <taxon>Bacilli</taxon>
        <taxon>Bacillales</taxon>
        <taxon>Caryophanaceae</taxon>
        <taxon>Savagea</taxon>
    </lineage>
</organism>
<evidence type="ECO:0000313" key="7">
    <source>
        <dbReference type="EMBL" id="MFD0944665.1"/>
    </source>
</evidence>
<dbReference type="Proteomes" id="UP001596976">
    <property type="component" value="Unassembled WGS sequence"/>
</dbReference>
<dbReference type="PANTHER" id="PTHR42792">
    <property type="entry name" value="FLAGELLIN"/>
    <property type="match status" value="1"/>
</dbReference>
<comment type="subcellular location">
    <subcellularLocation>
        <location evidence="4">Secreted</location>
    </subcellularLocation>
    <subcellularLocation>
        <location evidence="4">Bacterial flagellum</location>
    </subcellularLocation>
</comment>
<dbReference type="InterPro" id="IPR046358">
    <property type="entry name" value="Flagellin_C"/>
</dbReference>
<sequence>MIIRGNGLAILNQLKRTEKATRQTFGTLSSGKRITKAADDAAGLAISEKLRGVMRGSLQAVRNIQDAQSLLATADGAMMEMSEIVQRMRELTIQAMNAPLTDVHTGADSDTAIIQKEIDALKQNLRDIVKHTEFNTRPILTGAAQGFITEELDMSSTIRLTNGRNEQPIEQVGNLVGEQNISLITESEEMKGLSSLPIKDRPHTSNTEKLTTVDEGFPRFTADGQTLIFQSTRDGKDYERPLGGDVIEKKSQPVNQRTSVGKYTLRSEGGLHIRYTEAGKTKRISIPDALAGTGNYTFSPMSNADGSVTFAYRDENFNISTRTFNPQTLEVSAPVSVIPSNDRLNLPPKQNKIQLSQTPKLYEMNKEAASLKVYKQTDSGKGEPLLYWDGQGAEPEGGYTVKGNIIEFFGTARIGGMPEDDAQDYYQISYVNDNQPSNDFFQYSLSSVHNFYNIHGEEGPMSLKLTVGDKEVPREAFLENRPTNPAEANGVYIDSQTKTAYLYGTYRPAAGQSVNVNAIQDDDDQPDVHTEQARIGIPTYNLTDSDLTTERALRVFVGGKEISWGEQDGYTYEQKTGKVRLYGNARPDLLKGEKVNVLFIEQKTEIVNPDRYDIQLKKRPQIYELQNQERASIYIQTDTGRIIPYDEEKKNGYWYNKDTNRIELYGDARPRVKAGKNSSDGVHERYDIQYVYLLEDTKYDDGVVEVEFKQQYAELYSLNEDDKIETIELLVDGKKVPYDPEGKNGFLYDKTSGKLKIYGDYRPKAEQIGKTPSITYRYVQEQSLSTIENGTYDLNLPSDSAIYGVENGTEPRAIRVYGPDGEIHYDEMNGFILNENTKQIQLTGNARPIGSHNKDDFKVYTISTDALSQSVPVGSHITSVVKDGQVLQEVTDENETGYIRKGGRIYLTGDARPNVKESQDKVAWQVDYFALQPIELSTEAKDDEGAYCDHEIGHALPKGEILPESVEVIWNGKVLTKDQFTFDGTRVHLRYETLTFETLNNEASVNYTLRREADAEDNHFIFQVGPNENHHVNATIAACDKVLHMLSPICVLEYNHAAQALTRVDEALNWVSAQLGNIGALTNRLEHTDANVQVAAEQLMSALSRIEDVDMAKAKMEEVKLSILQQAQQIALVQHNTTQSEVLQLLK</sequence>
<evidence type="ECO:0000256" key="3">
    <source>
        <dbReference type="ARBA" id="ARBA00023143"/>
    </source>
</evidence>
<keyword evidence="7" id="KW-0282">Flagellum</keyword>
<dbReference type="PANTHER" id="PTHR42792:SF2">
    <property type="entry name" value="FLAGELLIN"/>
    <property type="match status" value="1"/>
</dbReference>
<dbReference type="InterPro" id="IPR001492">
    <property type="entry name" value="Flagellin"/>
</dbReference>
<accession>A0ABW3H1R5</accession>
<name>A0ABW3H1R5_9BACL</name>
<evidence type="ECO:0000256" key="1">
    <source>
        <dbReference type="ARBA" id="ARBA00005709"/>
    </source>
</evidence>
<feature type="domain" description="Flagellin N-terminal" evidence="5">
    <location>
        <begin position="9"/>
        <end position="143"/>
    </location>
</feature>
<protein>
    <recommendedName>
        <fullName evidence="2 4">Flagellin</fullName>
    </recommendedName>
</protein>
<comment type="similarity">
    <text evidence="1 4">Belongs to the bacterial flagellin family.</text>
</comment>
<dbReference type="Pfam" id="PF00669">
    <property type="entry name" value="Flagellin_N"/>
    <property type="match status" value="1"/>
</dbReference>
<keyword evidence="8" id="KW-1185">Reference proteome</keyword>
<dbReference type="InterPro" id="IPR011659">
    <property type="entry name" value="WD40"/>
</dbReference>
<evidence type="ECO:0000256" key="4">
    <source>
        <dbReference type="RuleBase" id="RU362073"/>
    </source>
</evidence>
<feature type="domain" description="Flagellin C-terminal" evidence="6">
    <location>
        <begin position="1062"/>
        <end position="1146"/>
    </location>
</feature>
<dbReference type="SUPFAM" id="SSF64518">
    <property type="entry name" value="Phase 1 flagellin"/>
    <property type="match status" value="2"/>
</dbReference>
<keyword evidence="7" id="KW-0969">Cilium</keyword>
<evidence type="ECO:0000313" key="8">
    <source>
        <dbReference type="Proteomes" id="UP001596976"/>
    </source>
</evidence>
<keyword evidence="7" id="KW-0966">Cell projection</keyword>
<dbReference type="Gene3D" id="1.20.1330.10">
    <property type="entry name" value="f41 fragment of flagellin, N-terminal domain"/>
    <property type="match status" value="2"/>
</dbReference>
<dbReference type="Pfam" id="PF07676">
    <property type="entry name" value="PD40"/>
    <property type="match status" value="1"/>
</dbReference>